<dbReference type="KEGG" id="acan:ACA1_174040"/>
<dbReference type="GeneID" id="14925771"/>
<feature type="compositionally biased region" description="Acidic residues" evidence="5">
    <location>
        <begin position="842"/>
        <end position="856"/>
    </location>
</feature>
<dbReference type="Gene3D" id="1.10.510.10">
    <property type="entry name" value="Transferase(Phosphotransferase) domain 1"/>
    <property type="match status" value="1"/>
</dbReference>
<dbReference type="SMART" id="SM00220">
    <property type="entry name" value="S_TKc"/>
    <property type="match status" value="1"/>
</dbReference>
<keyword evidence="7" id="KW-0418">Kinase</keyword>
<reference evidence="7 8" key="1">
    <citation type="journal article" date="2013" name="Genome Biol.">
        <title>Genome of Acanthamoeba castellanii highlights extensive lateral gene transfer and early evolution of tyrosine kinase signaling.</title>
        <authorList>
            <person name="Clarke M."/>
            <person name="Lohan A.J."/>
            <person name="Liu B."/>
            <person name="Lagkouvardos I."/>
            <person name="Roy S."/>
            <person name="Zafar N."/>
            <person name="Bertelli C."/>
            <person name="Schilde C."/>
            <person name="Kianianmomeni A."/>
            <person name="Burglin T.R."/>
            <person name="Frech C."/>
            <person name="Turcotte B."/>
            <person name="Kopec K.O."/>
            <person name="Synnott J.M."/>
            <person name="Choo C."/>
            <person name="Paponov I."/>
            <person name="Finkler A."/>
            <person name="Soon Heng Tan C."/>
            <person name="Hutchins A.P."/>
            <person name="Weinmeier T."/>
            <person name="Rattei T."/>
            <person name="Chu J.S."/>
            <person name="Gimenez G."/>
            <person name="Irimia M."/>
            <person name="Rigden D.J."/>
            <person name="Fitzpatrick D.A."/>
            <person name="Lorenzo-Morales J."/>
            <person name="Bateman A."/>
            <person name="Chiu C.H."/>
            <person name="Tang P."/>
            <person name="Hegemann P."/>
            <person name="Fromm H."/>
            <person name="Raoult D."/>
            <person name="Greub G."/>
            <person name="Miranda-Saavedra D."/>
            <person name="Chen N."/>
            <person name="Nash P."/>
            <person name="Ginger M.L."/>
            <person name="Horn M."/>
            <person name="Schaap P."/>
            <person name="Caler L."/>
            <person name="Loftus B."/>
        </authorList>
    </citation>
    <scope>NUCLEOTIDE SEQUENCE [LARGE SCALE GENOMIC DNA]</scope>
    <source>
        <strain evidence="7 8">Neff</strain>
    </source>
</reference>
<dbReference type="Pfam" id="PF00069">
    <property type="entry name" value="Pkinase"/>
    <property type="match status" value="1"/>
</dbReference>
<feature type="compositionally biased region" description="Basic and acidic residues" evidence="5">
    <location>
        <begin position="399"/>
        <end position="437"/>
    </location>
</feature>
<dbReference type="EC" id="2.7.11.1" evidence="1"/>
<dbReference type="InterPro" id="IPR011043">
    <property type="entry name" value="Gal_Oxase/kelch_b-propeller"/>
</dbReference>
<dbReference type="InterPro" id="IPR000719">
    <property type="entry name" value="Prot_kinase_dom"/>
</dbReference>
<dbReference type="PROSITE" id="PS50011">
    <property type="entry name" value="PROTEIN_KINASE_DOM"/>
    <property type="match status" value="1"/>
</dbReference>
<dbReference type="PANTHER" id="PTHR48012">
    <property type="entry name" value="STERILE20-LIKE KINASE, ISOFORM B-RELATED"/>
    <property type="match status" value="1"/>
</dbReference>
<evidence type="ECO:0000256" key="5">
    <source>
        <dbReference type="SAM" id="MobiDB-lite"/>
    </source>
</evidence>
<evidence type="ECO:0000313" key="8">
    <source>
        <dbReference type="Proteomes" id="UP000011083"/>
    </source>
</evidence>
<dbReference type="FunFam" id="1.10.510.10:FF:001091">
    <property type="entry name" value="STE family protein kinase"/>
    <property type="match status" value="1"/>
</dbReference>
<dbReference type="Pfam" id="PF01344">
    <property type="entry name" value="Kelch_1"/>
    <property type="match status" value="1"/>
</dbReference>
<accession>L8HK27</accession>
<evidence type="ECO:0000256" key="4">
    <source>
        <dbReference type="PROSITE-ProRule" id="PRU10141"/>
    </source>
</evidence>
<dbReference type="SMART" id="SM00612">
    <property type="entry name" value="Kelch"/>
    <property type="match status" value="2"/>
</dbReference>
<feature type="region of interest" description="Disordered" evidence="5">
    <location>
        <begin position="754"/>
        <end position="783"/>
    </location>
</feature>
<evidence type="ECO:0000256" key="2">
    <source>
        <dbReference type="ARBA" id="ARBA00022741"/>
    </source>
</evidence>
<evidence type="ECO:0000259" key="6">
    <source>
        <dbReference type="PROSITE" id="PS50011"/>
    </source>
</evidence>
<feature type="compositionally biased region" description="Basic and acidic residues" evidence="5">
    <location>
        <begin position="1061"/>
        <end position="1093"/>
    </location>
</feature>
<organism evidence="7 8">
    <name type="scientific">Acanthamoeba castellanii (strain ATCC 30010 / Neff)</name>
    <dbReference type="NCBI Taxonomy" id="1257118"/>
    <lineage>
        <taxon>Eukaryota</taxon>
        <taxon>Amoebozoa</taxon>
        <taxon>Discosea</taxon>
        <taxon>Longamoebia</taxon>
        <taxon>Centramoebida</taxon>
        <taxon>Acanthamoebidae</taxon>
        <taxon>Acanthamoeba</taxon>
    </lineage>
</organism>
<evidence type="ECO:0000256" key="1">
    <source>
        <dbReference type="ARBA" id="ARBA00012513"/>
    </source>
</evidence>
<protein>
    <recommendedName>
        <fullName evidence="1">non-specific serine/threonine protein kinase</fullName>
        <ecNumber evidence="1">2.7.11.1</ecNumber>
    </recommendedName>
</protein>
<evidence type="ECO:0000313" key="7">
    <source>
        <dbReference type="EMBL" id="ELR24746.1"/>
    </source>
</evidence>
<dbReference type="SUPFAM" id="SSF56112">
    <property type="entry name" value="Protein kinase-like (PK-like)"/>
    <property type="match status" value="1"/>
</dbReference>
<dbReference type="VEuPathDB" id="AmoebaDB:ACA1_174040"/>
<dbReference type="InterPro" id="IPR008271">
    <property type="entry name" value="Ser/Thr_kinase_AS"/>
</dbReference>
<feature type="compositionally biased region" description="Basic and acidic residues" evidence="5">
    <location>
        <begin position="1105"/>
        <end position="1116"/>
    </location>
</feature>
<dbReference type="RefSeq" id="XP_004356646.1">
    <property type="nucleotide sequence ID" value="XM_004356593.1"/>
</dbReference>
<feature type="binding site" evidence="4">
    <location>
        <position position="502"/>
    </location>
    <ligand>
        <name>ATP</name>
        <dbReference type="ChEBI" id="CHEBI:30616"/>
    </ligand>
</feature>
<keyword evidence="3 4" id="KW-0067">ATP-binding</keyword>
<dbReference type="GO" id="GO:0005737">
    <property type="term" value="C:cytoplasm"/>
    <property type="evidence" value="ECO:0007669"/>
    <property type="project" value="TreeGrafter"/>
</dbReference>
<dbReference type="SUPFAM" id="SSF117281">
    <property type="entry name" value="Kelch motif"/>
    <property type="match status" value="1"/>
</dbReference>
<dbReference type="Gene3D" id="2.120.10.80">
    <property type="entry name" value="Kelch-type beta propeller"/>
    <property type="match status" value="2"/>
</dbReference>
<dbReference type="AlphaFoldDB" id="L8HK27"/>
<keyword evidence="7" id="KW-0808">Transferase</keyword>
<dbReference type="Proteomes" id="UP000011083">
    <property type="component" value="Unassembled WGS sequence"/>
</dbReference>
<name>L8HK27_ACACF</name>
<keyword evidence="2 4" id="KW-0547">Nucleotide-binding</keyword>
<dbReference type="PROSITE" id="PS00107">
    <property type="entry name" value="PROTEIN_KINASE_ATP"/>
    <property type="match status" value="1"/>
</dbReference>
<dbReference type="GO" id="GO:0005524">
    <property type="term" value="F:ATP binding"/>
    <property type="evidence" value="ECO:0007669"/>
    <property type="project" value="UniProtKB-UniRule"/>
</dbReference>
<dbReference type="InterPro" id="IPR050629">
    <property type="entry name" value="STE20/SPS1-PAK"/>
</dbReference>
<dbReference type="InterPro" id="IPR006652">
    <property type="entry name" value="Kelch_1"/>
</dbReference>
<dbReference type="InterPro" id="IPR011009">
    <property type="entry name" value="Kinase-like_dom_sf"/>
</dbReference>
<dbReference type="InterPro" id="IPR015915">
    <property type="entry name" value="Kelch-typ_b-propeller"/>
</dbReference>
<dbReference type="PANTHER" id="PTHR48012:SF28">
    <property type="entry name" value="SERINE_THREONINE-PROTEIN KINASE PAKE-RELATED"/>
    <property type="match status" value="1"/>
</dbReference>
<proteinExistence type="predicted"/>
<feature type="region of interest" description="Disordered" evidence="5">
    <location>
        <begin position="1009"/>
        <end position="1116"/>
    </location>
</feature>
<dbReference type="EMBL" id="KB007811">
    <property type="protein sequence ID" value="ELR24746.1"/>
    <property type="molecule type" value="Genomic_DNA"/>
</dbReference>
<dbReference type="GO" id="GO:0004674">
    <property type="term" value="F:protein serine/threonine kinase activity"/>
    <property type="evidence" value="ECO:0007669"/>
    <property type="project" value="UniProtKB-EC"/>
</dbReference>
<dbReference type="Pfam" id="PF24681">
    <property type="entry name" value="Kelch_KLHDC2_KLHL20_DRC7"/>
    <property type="match status" value="1"/>
</dbReference>
<feature type="region of interest" description="Disordered" evidence="5">
    <location>
        <begin position="360"/>
        <end position="443"/>
    </location>
</feature>
<dbReference type="PROSITE" id="PS00108">
    <property type="entry name" value="PROTEIN_KINASE_ST"/>
    <property type="match status" value="1"/>
</dbReference>
<gene>
    <name evidence="7" type="ORF">ACA1_174040</name>
</gene>
<feature type="region of interest" description="Disordered" evidence="5">
    <location>
        <begin position="838"/>
        <end position="958"/>
    </location>
</feature>
<feature type="compositionally biased region" description="Low complexity" evidence="5">
    <location>
        <begin position="914"/>
        <end position="930"/>
    </location>
</feature>
<dbReference type="InterPro" id="IPR017441">
    <property type="entry name" value="Protein_kinase_ATP_BS"/>
</dbReference>
<feature type="compositionally biased region" description="Polar residues" evidence="5">
    <location>
        <begin position="764"/>
        <end position="779"/>
    </location>
</feature>
<evidence type="ECO:0000256" key="3">
    <source>
        <dbReference type="ARBA" id="ARBA00022840"/>
    </source>
</evidence>
<keyword evidence="8" id="KW-1185">Reference proteome</keyword>
<feature type="compositionally biased region" description="Pro residues" evidence="5">
    <location>
        <begin position="378"/>
        <end position="394"/>
    </location>
</feature>
<dbReference type="SUPFAM" id="SSF50965">
    <property type="entry name" value="Galactose oxidase, central domain"/>
    <property type="match status" value="1"/>
</dbReference>
<sequence length="1116" mass="120736">MAWYGVSNNVPIGPRFGHSLTAFNNGDSALILGGEDAQGRPLRDAFVLDLSMKYSRPLQDTTDAPPARAHHTAVAVDNQVFVFGGWDGTSCMNDHYVVDLVTWRWRRVAGAGDVPEERCGHSAVAVGRKVYLWGGRSTSGAYLPCDSVYAFNADTHRWEKETSTGDAPTPRAHHSSTGVDGAVYTFGGTNGREGFGDLHAFHPQSCSWKRLHAGDGVTGTPPSPRSHHSGTAVGQAIVFLGGQPAPASSPLLSHSDLHVFHIGSATWSQHRVTASEVEGVGVANHATALLGKSKVVVFGGCKDDLRGSKPFPSNETLVLYQLEGLLNAPSVRGVRLRKSLINTVTKNQLEGILTDQQGVLKRRQSAGNSPSIARALPIVPPPAPPPPLPPPHVGSPPAARKESRKEKKEREKLEKLEKRVKKEEEKQKKSKEKEKVRPTTSAVSGVSVPLNVKRVVHVNHEMQWSGKDPNEVFAKEELLGEGAYGAVYRAVHRETDMVIAIKELPNLVNQEELQKEIDILKKCSHQNIVCYFGTCQLASSLWILMDYCDIGSVRDMIELCNKPLKEDQIAYILQQSLQGLLYLHSMNIIHRDVKAGNILLDGLGAVKIADFGVSEQLSDAVSKSDTRIGTPLWMAPEVILGKRYDNRCDVWSLGITAIEMAEGLPPNHEMNPMRAMRLVPQRPPPTLTDPRKWSKDFNDFIALCLTKDPENRPDCVELLGHAFIRGSRGSGALKERINECFILKLKEQAAKKTAASEAPVDNAKASNSAPGTPSGSNHGTMVYADNGTMISNDVCSTMLVTQSDSDGDDSDGDPMATMAVKTLRLGGNAAATMWGTMMVSGDDNDEDDGSDDDESTDGSGAGFDTLVHRQFMNPSAAASSSSPPPLPARDDGNGGGAGFDTLVHRQFMRPSPTPTRVSSSPTSPATSAIRPVHRKTNSTGGQPPASIVKKVSSPTSSSGELVDKAYIDAAIAQLEKRMQQQLVVLVNQEMAKLKEDILQTVVRLIPEDFPAGGPPSGSMSPLARLSSGGSEQFSSDEGGLTKRMSAGGRKNPPAIYKSGGSKKESEKEKEKAKKKEEKEKKRAEKEREKETKKERRKSLSVLKKAGVEKKALPFEV</sequence>
<feature type="domain" description="Protein kinase" evidence="6">
    <location>
        <begin position="473"/>
        <end position="724"/>
    </location>
</feature>
<dbReference type="STRING" id="1257118.L8HK27"/>